<evidence type="ECO:0000256" key="2">
    <source>
        <dbReference type="SAM" id="MobiDB-lite"/>
    </source>
</evidence>
<evidence type="ECO:0000256" key="1">
    <source>
        <dbReference type="SAM" id="Coils"/>
    </source>
</evidence>
<dbReference type="EMBL" id="JAPFFF010000004">
    <property type="protein sequence ID" value="KAK8892584.1"/>
    <property type="molecule type" value="Genomic_DNA"/>
</dbReference>
<organism evidence="3 4">
    <name type="scientific">Tritrichomonas musculus</name>
    <dbReference type="NCBI Taxonomy" id="1915356"/>
    <lineage>
        <taxon>Eukaryota</taxon>
        <taxon>Metamonada</taxon>
        <taxon>Parabasalia</taxon>
        <taxon>Tritrichomonadida</taxon>
        <taxon>Tritrichomonadidae</taxon>
        <taxon>Tritrichomonas</taxon>
    </lineage>
</organism>
<keyword evidence="1" id="KW-0175">Coiled coil</keyword>
<keyword evidence="4" id="KW-1185">Reference proteome</keyword>
<reference evidence="3 4" key="1">
    <citation type="submission" date="2024-04" db="EMBL/GenBank/DDBJ databases">
        <title>Tritrichomonas musculus Genome.</title>
        <authorList>
            <person name="Alves-Ferreira E."/>
            <person name="Grigg M."/>
            <person name="Lorenzi H."/>
            <person name="Galac M."/>
        </authorList>
    </citation>
    <scope>NUCLEOTIDE SEQUENCE [LARGE SCALE GENOMIC DNA]</scope>
    <source>
        <strain evidence="3 4">EAF2021</strain>
    </source>
</reference>
<comment type="caution">
    <text evidence="3">The sequence shown here is derived from an EMBL/GenBank/DDBJ whole genome shotgun (WGS) entry which is preliminary data.</text>
</comment>
<feature type="coiled-coil region" evidence="1">
    <location>
        <begin position="411"/>
        <end position="459"/>
    </location>
</feature>
<proteinExistence type="predicted"/>
<feature type="region of interest" description="Disordered" evidence="2">
    <location>
        <begin position="116"/>
        <end position="145"/>
    </location>
</feature>
<gene>
    <name evidence="3" type="ORF">M9Y10_029823</name>
</gene>
<evidence type="ECO:0000313" key="3">
    <source>
        <dbReference type="EMBL" id="KAK8892584.1"/>
    </source>
</evidence>
<accession>A0ABR2KN51</accession>
<dbReference type="Proteomes" id="UP001470230">
    <property type="component" value="Unassembled WGS sequence"/>
</dbReference>
<sequence>MILNKGDVFNVTAVDPDVLRHVFETSPYEEVKVYSSIVSIKPSQLKDKFIFTEKETIRAMMIVGATTDDLIIMSEFDKRKIPGTPRVRRKIIEELEERRLKIFSSIVEERNNLLNKSKINNSPKNKQNAFSSKQSSNKAAKNHDYDKLKQKHLNSLISYQTKKNQLQKSEEAAATRLEELKKSKTIEMQKKKMRSYPQTTKKEKIEQFKERKEEEIKKARDELQTLENSLSSTSSKKVIKEKKTQIEALKNKINEDETNLMKTEEAESNANSAAQFIKKEDAKLLILKEKEKKFLNEKLILEKKLFEKDARIEANLKLISSQRMKHIRENQIMLKKRSQSAAATKKILEQQRLERLQKSLIRQEEAIERAKQLKASKTTSLLEKAGENWIKQKNGNDKAKKIFIQKRYKDLEKVEKTIEKQNELKEMKDQAEIKKIKELRTATIRKVKQREEYDKLKREILIDPDADPTKLAEKYKIDISTVNKMPDEKLNES</sequence>
<feature type="coiled-coil region" evidence="1">
    <location>
        <begin position="163"/>
        <end position="266"/>
    </location>
</feature>
<evidence type="ECO:0000313" key="4">
    <source>
        <dbReference type="Proteomes" id="UP001470230"/>
    </source>
</evidence>
<feature type="compositionally biased region" description="Low complexity" evidence="2">
    <location>
        <begin position="116"/>
        <end position="139"/>
    </location>
</feature>
<name>A0ABR2KN51_9EUKA</name>
<protein>
    <submittedName>
        <fullName evidence="3">Uncharacterized protein</fullName>
    </submittedName>
</protein>